<sequence length="77" mass="8775">MRDLKDKVETSENLQNCHHQELQDVTNTYTSTSNIENTADKIDMVYAVQFCTSTVPMVAKRCLSAEKDSSEHYNSKT</sequence>
<protein>
    <submittedName>
        <fullName evidence="1">Uncharacterized protein</fullName>
    </submittedName>
</protein>
<dbReference type="EMBL" id="JAIWYP010000007">
    <property type="protein sequence ID" value="KAH3796030.1"/>
    <property type="molecule type" value="Genomic_DNA"/>
</dbReference>
<keyword evidence="2" id="KW-1185">Reference proteome</keyword>
<evidence type="ECO:0000313" key="1">
    <source>
        <dbReference type="EMBL" id="KAH3796030.1"/>
    </source>
</evidence>
<organism evidence="1 2">
    <name type="scientific">Dreissena polymorpha</name>
    <name type="common">Zebra mussel</name>
    <name type="synonym">Mytilus polymorpha</name>
    <dbReference type="NCBI Taxonomy" id="45954"/>
    <lineage>
        <taxon>Eukaryota</taxon>
        <taxon>Metazoa</taxon>
        <taxon>Spiralia</taxon>
        <taxon>Lophotrochozoa</taxon>
        <taxon>Mollusca</taxon>
        <taxon>Bivalvia</taxon>
        <taxon>Autobranchia</taxon>
        <taxon>Heteroconchia</taxon>
        <taxon>Euheterodonta</taxon>
        <taxon>Imparidentia</taxon>
        <taxon>Neoheterodontei</taxon>
        <taxon>Myida</taxon>
        <taxon>Dreissenoidea</taxon>
        <taxon>Dreissenidae</taxon>
        <taxon>Dreissena</taxon>
    </lineage>
</organism>
<accession>A0A9D4FC16</accession>
<gene>
    <name evidence="1" type="ORF">DPMN_149594</name>
</gene>
<dbReference type="AlphaFoldDB" id="A0A9D4FC16"/>
<reference evidence="1" key="1">
    <citation type="journal article" date="2019" name="bioRxiv">
        <title>The Genome of the Zebra Mussel, Dreissena polymorpha: A Resource for Invasive Species Research.</title>
        <authorList>
            <person name="McCartney M.A."/>
            <person name="Auch B."/>
            <person name="Kono T."/>
            <person name="Mallez S."/>
            <person name="Zhang Y."/>
            <person name="Obille A."/>
            <person name="Becker A."/>
            <person name="Abrahante J.E."/>
            <person name="Garbe J."/>
            <person name="Badalamenti J.P."/>
            <person name="Herman A."/>
            <person name="Mangelson H."/>
            <person name="Liachko I."/>
            <person name="Sullivan S."/>
            <person name="Sone E.D."/>
            <person name="Koren S."/>
            <person name="Silverstein K.A.T."/>
            <person name="Beckman K.B."/>
            <person name="Gohl D.M."/>
        </authorList>
    </citation>
    <scope>NUCLEOTIDE SEQUENCE</scope>
    <source>
        <strain evidence="1">Duluth1</strain>
        <tissue evidence="1">Whole animal</tissue>
    </source>
</reference>
<dbReference type="Proteomes" id="UP000828390">
    <property type="component" value="Unassembled WGS sequence"/>
</dbReference>
<evidence type="ECO:0000313" key="2">
    <source>
        <dbReference type="Proteomes" id="UP000828390"/>
    </source>
</evidence>
<name>A0A9D4FC16_DREPO</name>
<reference evidence="1" key="2">
    <citation type="submission" date="2020-11" db="EMBL/GenBank/DDBJ databases">
        <authorList>
            <person name="McCartney M.A."/>
            <person name="Auch B."/>
            <person name="Kono T."/>
            <person name="Mallez S."/>
            <person name="Becker A."/>
            <person name="Gohl D.M."/>
            <person name="Silverstein K.A.T."/>
            <person name="Koren S."/>
            <person name="Bechman K.B."/>
            <person name="Herman A."/>
            <person name="Abrahante J.E."/>
            <person name="Garbe J."/>
        </authorList>
    </citation>
    <scope>NUCLEOTIDE SEQUENCE</scope>
    <source>
        <strain evidence="1">Duluth1</strain>
        <tissue evidence="1">Whole animal</tissue>
    </source>
</reference>
<proteinExistence type="predicted"/>
<comment type="caution">
    <text evidence="1">The sequence shown here is derived from an EMBL/GenBank/DDBJ whole genome shotgun (WGS) entry which is preliminary data.</text>
</comment>